<accession>A0A4Z2I5A5</accession>
<gene>
    <name evidence="1" type="primary">CEP104_1</name>
    <name evidence="1" type="ORF">EYF80_016683</name>
</gene>
<evidence type="ECO:0000313" key="1">
    <source>
        <dbReference type="EMBL" id="TNN73197.1"/>
    </source>
</evidence>
<proteinExistence type="predicted"/>
<evidence type="ECO:0000313" key="2">
    <source>
        <dbReference type="Proteomes" id="UP000314294"/>
    </source>
</evidence>
<name>A0A4Z2I5A5_9TELE</name>
<reference evidence="1 2" key="1">
    <citation type="submission" date="2019-03" db="EMBL/GenBank/DDBJ databases">
        <title>First draft genome of Liparis tanakae, snailfish: a comprehensive survey of snailfish specific genes.</title>
        <authorList>
            <person name="Kim W."/>
            <person name="Song I."/>
            <person name="Jeong J.-H."/>
            <person name="Kim D."/>
            <person name="Kim S."/>
            <person name="Ryu S."/>
            <person name="Song J.Y."/>
            <person name="Lee S.K."/>
        </authorList>
    </citation>
    <scope>NUCLEOTIDE SEQUENCE [LARGE SCALE GENOMIC DNA]</scope>
    <source>
        <tissue evidence="1">Muscle</tissue>
    </source>
</reference>
<protein>
    <submittedName>
        <fullName evidence="1">Centrosomal protein</fullName>
    </submittedName>
</protein>
<comment type="caution">
    <text evidence="1">The sequence shown here is derived from an EMBL/GenBank/DDBJ whole genome shotgun (WGS) entry which is preliminary data.</text>
</comment>
<dbReference type="Proteomes" id="UP000314294">
    <property type="component" value="Unassembled WGS sequence"/>
</dbReference>
<sequence>MALLKEVRALQIIPGELVKPFKSNFPSRPAQSRTELLQKLLADLGTETSGFTPDNVMTNKERFIG</sequence>
<organism evidence="1 2">
    <name type="scientific">Liparis tanakae</name>
    <name type="common">Tanaka's snailfish</name>
    <dbReference type="NCBI Taxonomy" id="230148"/>
    <lineage>
        <taxon>Eukaryota</taxon>
        <taxon>Metazoa</taxon>
        <taxon>Chordata</taxon>
        <taxon>Craniata</taxon>
        <taxon>Vertebrata</taxon>
        <taxon>Euteleostomi</taxon>
        <taxon>Actinopterygii</taxon>
        <taxon>Neopterygii</taxon>
        <taxon>Teleostei</taxon>
        <taxon>Neoteleostei</taxon>
        <taxon>Acanthomorphata</taxon>
        <taxon>Eupercaria</taxon>
        <taxon>Perciformes</taxon>
        <taxon>Cottioidei</taxon>
        <taxon>Cottales</taxon>
        <taxon>Liparidae</taxon>
        <taxon>Liparis</taxon>
    </lineage>
</organism>
<keyword evidence="2" id="KW-1185">Reference proteome</keyword>
<dbReference type="Pfam" id="PF21040">
    <property type="entry name" value="CEP104-like_TOG"/>
    <property type="match status" value="1"/>
</dbReference>
<dbReference type="AlphaFoldDB" id="A0A4Z2I5A5"/>
<dbReference type="EMBL" id="SRLO01000128">
    <property type="protein sequence ID" value="TNN73197.1"/>
    <property type="molecule type" value="Genomic_DNA"/>
</dbReference>
<dbReference type="OrthoDB" id="66599at2759"/>